<protein>
    <submittedName>
        <fullName evidence="1">PRO2272</fullName>
    </submittedName>
</protein>
<dbReference type="AlphaFoldDB" id="Q9P174"/>
<dbReference type="EMBL" id="AF119872">
    <property type="protein sequence ID" value="AAF69626.1"/>
    <property type="molecule type" value="mRNA"/>
</dbReference>
<organism evidence="1">
    <name type="scientific">Homo sapiens</name>
    <name type="common">Human</name>
    <dbReference type="NCBI Taxonomy" id="9606"/>
    <lineage>
        <taxon>Eukaryota</taxon>
        <taxon>Metazoa</taxon>
        <taxon>Chordata</taxon>
        <taxon>Craniata</taxon>
        <taxon>Vertebrata</taxon>
        <taxon>Euteleostomi</taxon>
        <taxon>Mammalia</taxon>
        <taxon>Eutheria</taxon>
        <taxon>Euarchontoglires</taxon>
        <taxon>Primates</taxon>
        <taxon>Haplorrhini</taxon>
        <taxon>Catarrhini</taxon>
        <taxon>Hominidae</taxon>
        <taxon>Homo</taxon>
    </lineage>
</organism>
<accession>Q9P174</accession>
<sequence length="88" mass="10189">MAWQGFRSRHSDSTGDLLSCSAVMPWAENHSFRNTFTSRDTRGDLIHGPHFRNNKRALRLRLNGLFYGLLTLGWKKHFNDSLISSYYG</sequence>
<evidence type="ECO:0000313" key="1">
    <source>
        <dbReference type="EMBL" id="AAF69626.1"/>
    </source>
</evidence>
<name>Q9P174_HUMAN</name>
<reference evidence="1" key="1">
    <citation type="submission" date="1999-01" db="EMBL/GenBank/DDBJ databases">
        <title>Functional prediction of the coding sequences of 79 new genes deduced by analysis of cDNA clones from human fetal liver.</title>
        <authorList>
            <person name="Zhang C."/>
            <person name="Yu Y."/>
            <person name="Zhang S."/>
            <person name="Wei H."/>
            <person name="Zhang Y."/>
            <person name="Zhou G."/>
            <person name="Bi J."/>
            <person name="Liu M."/>
            <person name="He F."/>
        </authorList>
    </citation>
    <scope>NUCLEOTIDE SEQUENCE</scope>
    <source>
        <tissue evidence="1">Liver</tissue>
    </source>
</reference>
<proteinExistence type="evidence at transcript level"/>